<accession>A0A9N8V8D7</accession>
<proteinExistence type="predicted"/>
<evidence type="ECO:0000313" key="1">
    <source>
        <dbReference type="EMBL" id="CAG8441958.1"/>
    </source>
</evidence>
<gene>
    <name evidence="1" type="ORF">FCALED_LOCUS609</name>
</gene>
<organism evidence="1 2">
    <name type="scientific">Funneliformis caledonium</name>
    <dbReference type="NCBI Taxonomy" id="1117310"/>
    <lineage>
        <taxon>Eukaryota</taxon>
        <taxon>Fungi</taxon>
        <taxon>Fungi incertae sedis</taxon>
        <taxon>Mucoromycota</taxon>
        <taxon>Glomeromycotina</taxon>
        <taxon>Glomeromycetes</taxon>
        <taxon>Glomerales</taxon>
        <taxon>Glomeraceae</taxon>
        <taxon>Funneliformis</taxon>
    </lineage>
</organism>
<name>A0A9N8V8D7_9GLOM</name>
<comment type="caution">
    <text evidence="1">The sequence shown here is derived from an EMBL/GenBank/DDBJ whole genome shotgun (WGS) entry which is preliminary data.</text>
</comment>
<evidence type="ECO:0000313" key="2">
    <source>
        <dbReference type="Proteomes" id="UP000789570"/>
    </source>
</evidence>
<dbReference type="AlphaFoldDB" id="A0A9N8V8D7"/>
<keyword evidence="2" id="KW-1185">Reference proteome</keyword>
<dbReference type="EMBL" id="CAJVPQ010000062">
    <property type="protein sequence ID" value="CAG8441958.1"/>
    <property type="molecule type" value="Genomic_DNA"/>
</dbReference>
<reference evidence="1" key="1">
    <citation type="submission" date="2021-06" db="EMBL/GenBank/DDBJ databases">
        <authorList>
            <person name="Kallberg Y."/>
            <person name="Tangrot J."/>
            <person name="Rosling A."/>
        </authorList>
    </citation>
    <scope>NUCLEOTIDE SEQUENCE</scope>
    <source>
        <strain evidence="1">UK204</strain>
    </source>
</reference>
<sequence>MVRLAVKNFINLWFKGYLISKIDSIDLGVNKIETGDEDYKNKSF</sequence>
<protein>
    <submittedName>
        <fullName evidence="1">15220_t:CDS:1</fullName>
    </submittedName>
</protein>
<dbReference type="Proteomes" id="UP000789570">
    <property type="component" value="Unassembled WGS sequence"/>
</dbReference>